<name>A0ABQ7TJW1_PHRPL</name>
<dbReference type="EMBL" id="JAIPUX010000439">
    <property type="protein sequence ID" value="KAH0629661.1"/>
    <property type="molecule type" value="Genomic_DNA"/>
</dbReference>
<evidence type="ECO:0000259" key="3">
    <source>
        <dbReference type="SMART" id="SM00385"/>
    </source>
</evidence>
<feature type="domain" description="Cyclin C-terminal" evidence="4">
    <location>
        <begin position="120"/>
        <end position="250"/>
    </location>
</feature>
<dbReference type="Proteomes" id="UP000826234">
    <property type="component" value="Unassembled WGS sequence"/>
</dbReference>
<evidence type="ECO:0000256" key="2">
    <source>
        <dbReference type="RuleBase" id="RU000383"/>
    </source>
</evidence>
<dbReference type="CDD" id="cd20528">
    <property type="entry name" value="CYCLIN_CCNJ-like_rpt1"/>
    <property type="match status" value="1"/>
</dbReference>
<dbReference type="InterPro" id="IPR006671">
    <property type="entry name" value="Cyclin_N"/>
</dbReference>
<accession>A0ABQ7TJW1</accession>
<evidence type="ECO:0000313" key="6">
    <source>
        <dbReference type="Proteomes" id="UP000826234"/>
    </source>
</evidence>
<dbReference type="InterPro" id="IPR036915">
    <property type="entry name" value="Cyclin-like_sf"/>
</dbReference>
<dbReference type="SUPFAM" id="SSF47954">
    <property type="entry name" value="Cyclin-like"/>
    <property type="match status" value="2"/>
</dbReference>
<dbReference type="SMART" id="SM00385">
    <property type="entry name" value="CYCLIN"/>
    <property type="match status" value="2"/>
</dbReference>
<proteinExistence type="inferred from homology"/>
<keyword evidence="1 2" id="KW-0195">Cyclin</keyword>
<comment type="similarity">
    <text evidence="2">Belongs to the cyclin family.</text>
</comment>
<sequence length="375" mass="42724">MLPPYRAYSPLIGMRRYFADLLAVLSRRYKLCHITRHLAVYLLDLIMDYYDVHLTELYTISIVCLLLASKFEQREHKVPTLADVNNFSCMYGPNVTITKKKRLEMELLILKRVNWNLCLPTPAHYIDYYLCASVTPTDLHNGWPITFKAEARGLIEKYSHYFLEVSLQDHVFLYFRPSLVAAACMAASRICLAITPSWPITLRMITQYSWEDIAPCVDLMLVTYHKNIRAAMREKEQAMLLQQQQRMESLTFQFPAQVLFPPSPCYYPQAQHQDVPSQFQLPMRDPFAAFRASLQAPQSRSLASGNSSLLPSVSTAQASSEVVPLQTRSIQGSTGTMQVDILEDPSHYLSLVLGSSYFSTYDSGTAGCLENEQSE</sequence>
<dbReference type="Pfam" id="PF00134">
    <property type="entry name" value="Cyclin_N"/>
    <property type="match status" value="1"/>
</dbReference>
<keyword evidence="6" id="KW-1185">Reference proteome</keyword>
<feature type="domain" description="Cyclin-like" evidence="3">
    <location>
        <begin position="20"/>
        <end position="111"/>
    </location>
</feature>
<protein>
    <recommendedName>
        <fullName evidence="7">Cyclin J-like protein</fullName>
    </recommendedName>
</protein>
<dbReference type="CDD" id="cd20529">
    <property type="entry name" value="CYCLIN_CCNJ-like_rpt2"/>
    <property type="match status" value="1"/>
</dbReference>
<evidence type="ECO:0000259" key="4">
    <source>
        <dbReference type="SMART" id="SM01332"/>
    </source>
</evidence>
<evidence type="ECO:0000256" key="1">
    <source>
        <dbReference type="ARBA" id="ARBA00023127"/>
    </source>
</evidence>
<dbReference type="PANTHER" id="PTHR10177">
    <property type="entry name" value="CYCLINS"/>
    <property type="match status" value="1"/>
</dbReference>
<gene>
    <name evidence="5" type="ORF">JD844_011895</name>
</gene>
<dbReference type="InterPro" id="IPR013763">
    <property type="entry name" value="Cyclin-like_dom"/>
</dbReference>
<dbReference type="Pfam" id="PF02984">
    <property type="entry name" value="Cyclin_C"/>
    <property type="match status" value="1"/>
</dbReference>
<evidence type="ECO:0000313" key="5">
    <source>
        <dbReference type="EMBL" id="KAH0629661.1"/>
    </source>
</evidence>
<dbReference type="Gene3D" id="1.10.472.10">
    <property type="entry name" value="Cyclin-like"/>
    <property type="match status" value="2"/>
</dbReference>
<dbReference type="InterPro" id="IPR004367">
    <property type="entry name" value="Cyclin_C-dom"/>
</dbReference>
<dbReference type="InterPro" id="IPR039361">
    <property type="entry name" value="Cyclin"/>
</dbReference>
<comment type="caution">
    <text evidence="5">The sequence shown here is derived from an EMBL/GenBank/DDBJ whole genome shotgun (WGS) entry which is preliminary data.</text>
</comment>
<evidence type="ECO:0008006" key="7">
    <source>
        <dbReference type="Google" id="ProtNLM"/>
    </source>
</evidence>
<dbReference type="SMART" id="SM01332">
    <property type="entry name" value="Cyclin_C"/>
    <property type="match status" value="1"/>
</dbReference>
<feature type="domain" description="Cyclin-like" evidence="3">
    <location>
        <begin position="145"/>
        <end position="222"/>
    </location>
</feature>
<organism evidence="5 6">
    <name type="scientific">Phrynosoma platyrhinos</name>
    <name type="common">Desert horned lizard</name>
    <dbReference type="NCBI Taxonomy" id="52577"/>
    <lineage>
        <taxon>Eukaryota</taxon>
        <taxon>Metazoa</taxon>
        <taxon>Chordata</taxon>
        <taxon>Craniata</taxon>
        <taxon>Vertebrata</taxon>
        <taxon>Euteleostomi</taxon>
        <taxon>Lepidosauria</taxon>
        <taxon>Squamata</taxon>
        <taxon>Bifurcata</taxon>
        <taxon>Unidentata</taxon>
        <taxon>Episquamata</taxon>
        <taxon>Toxicofera</taxon>
        <taxon>Iguania</taxon>
        <taxon>Phrynosomatidae</taxon>
        <taxon>Phrynosomatinae</taxon>
        <taxon>Phrynosoma</taxon>
    </lineage>
</organism>
<reference evidence="5 6" key="1">
    <citation type="journal article" date="2022" name="Gigascience">
        <title>A chromosome-level genome assembly and annotation of the desert horned lizard, Phrynosoma platyrhinos, provides insight into chromosomal rearrangements among reptiles.</title>
        <authorList>
            <person name="Koochekian N."/>
            <person name="Ascanio A."/>
            <person name="Farleigh K."/>
            <person name="Card D.C."/>
            <person name="Schield D.R."/>
            <person name="Castoe T.A."/>
            <person name="Jezkova T."/>
        </authorList>
    </citation>
    <scope>NUCLEOTIDE SEQUENCE [LARGE SCALE GENOMIC DNA]</scope>
    <source>
        <strain evidence="5">NK-2021</strain>
    </source>
</reference>